<comment type="caution">
    <text evidence="1">The sequence shown here is derived from an EMBL/GenBank/DDBJ whole genome shotgun (WGS) entry which is preliminary data.</text>
</comment>
<keyword evidence="2" id="KW-1185">Reference proteome</keyword>
<proteinExistence type="predicted"/>
<dbReference type="AlphaFoldDB" id="A0A4Y2FXV8"/>
<accession>A0A4Y2FXV8</accession>
<protein>
    <submittedName>
        <fullName evidence="1">Uncharacterized protein</fullName>
    </submittedName>
</protein>
<organism evidence="1 2">
    <name type="scientific">Araneus ventricosus</name>
    <name type="common">Orbweaver spider</name>
    <name type="synonym">Epeira ventricosa</name>
    <dbReference type="NCBI Taxonomy" id="182803"/>
    <lineage>
        <taxon>Eukaryota</taxon>
        <taxon>Metazoa</taxon>
        <taxon>Ecdysozoa</taxon>
        <taxon>Arthropoda</taxon>
        <taxon>Chelicerata</taxon>
        <taxon>Arachnida</taxon>
        <taxon>Araneae</taxon>
        <taxon>Araneomorphae</taxon>
        <taxon>Entelegynae</taxon>
        <taxon>Araneoidea</taxon>
        <taxon>Araneidae</taxon>
        <taxon>Araneus</taxon>
    </lineage>
</organism>
<evidence type="ECO:0000313" key="1">
    <source>
        <dbReference type="EMBL" id="GBM46290.1"/>
    </source>
</evidence>
<gene>
    <name evidence="1" type="ORF">AVEN_125376_1</name>
</gene>
<dbReference type="Proteomes" id="UP000499080">
    <property type="component" value="Unassembled WGS sequence"/>
</dbReference>
<dbReference type="EMBL" id="BGPR01097643">
    <property type="protein sequence ID" value="GBM46290.1"/>
    <property type="molecule type" value="Genomic_DNA"/>
</dbReference>
<name>A0A4Y2FXV8_ARAVE</name>
<reference evidence="1 2" key="1">
    <citation type="journal article" date="2019" name="Sci. Rep.">
        <title>Orb-weaving spider Araneus ventricosus genome elucidates the spidroin gene catalogue.</title>
        <authorList>
            <person name="Kono N."/>
            <person name="Nakamura H."/>
            <person name="Ohtoshi R."/>
            <person name="Moran D.A.P."/>
            <person name="Shinohara A."/>
            <person name="Yoshida Y."/>
            <person name="Fujiwara M."/>
            <person name="Mori M."/>
            <person name="Tomita M."/>
            <person name="Arakawa K."/>
        </authorList>
    </citation>
    <scope>NUCLEOTIDE SEQUENCE [LARGE SCALE GENOMIC DNA]</scope>
</reference>
<evidence type="ECO:0000313" key="2">
    <source>
        <dbReference type="Proteomes" id="UP000499080"/>
    </source>
</evidence>
<sequence length="89" mass="10139">MVLAPASRYATVQHEAFVEEIPKNSLLTLIFYNFSFEPRLTISEVPLLINVLYEDAIDFTLFIPNTAEHPPQHAKASEVHSHHEVHIAM</sequence>